<dbReference type="RefSeq" id="WP_082363519.1">
    <property type="nucleotide sequence ID" value="NZ_CP012159.1"/>
</dbReference>
<dbReference type="InterPro" id="IPR001437">
    <property type="entry name" value="Tscrpt_elong_fac_GreA/B_C"/>
</dbReference>
<dbReference type="PANTHER" id="PTHR30437:SF6">
    <property type="entry name" value="TRANSCRIPTION ELONGATION FACTOR GREB"/>
    <property type="match status" value="1"/>
</dbReference>
<keyword evidence="4" id="KW-1185">Reference proteome</keyword>
<evidence type="ECO:0000256" key="1">
    <source>
        <dbReference type="SAM" id="MobiDB-lite"/>
    </source>
</evidence>
<proteinExistence type="predicted"/>
<dbReference type="PATRIC" id="fig|52.7.peg.5895"/>
<dbReference type="GO" id="GO:0003677">
    <property type="term" value="F:DNA binding"/>
    <property type="evidence" value="ECO:0007669"/>
    <property type="project" value="InterPro"/>
</dbReference>
<evidence type="ECO:0000313" key="3">
    <source>
        <dbReference type="EMBL" id="AKT41159.1"/>
    </source>
</evidence>
<dbReference type="GO" id="GO:0032784">
    <property type="term" value="P:regulation of DNA-templated transcription elongation"/>
    <property type="evidence" value="ECO:0007669"/>
    <property type="project" value="InterPro"/>
</dbReference>
<sequence>MSKAFTRESDDDLDDVPVRPLGAELPPGVKNYMTPEGAARLRDELERVTRLERPAIVAGGDARALRDLDRRIAFLARRIEALEVIDPARQPTERALFGATVTVRDDEERERNYRLVGVDEAAPSRGDVSWQSPIARALLGAEVGDVVTVKSPRGEEELEVLRVRYVTEARADETEVRADEPLTVRLRGEAGET</sequence>
<dbReference type="InterPro" id="IPR023459">
    <property type="entry name" value="Tscrpt_elong_fac_GreA/B_fam"/>
</dbReference>
<dbReference type="InterPro" id="IPR018151">
    <property type="entry name" value="TF_GreA/GreB_CS"/>
</dbReference>
<dbReference type="Gene3D" id="3.10.50.30">
    <property type="entry name" value="Transcription elongation factor, GreA/GreB, C-terminal domain"/>
    <property type="match status" value="1"/>
</dbReference>
<dbReference type="AlphaFoldDB" id="A0A0K1EJY4"/>
<organism evidence="3 4">
    <name type="scientific">Chondromyces crocatus</name>
    <dbReference type="NCBI Taxonomy" id="52"/>
    <lineage>
        <taxon>Bacteria</taxon>
        <taxon>Pseudomonadati</taxon>
        <taxon>Myxococcota</taxon>
        <taxon>Polyangia</taxon>
        <taxon>Polyangiales</taxon>
        <taxon>Polyangiaceae</taxon>
        <taxon>Chondromyces</taxon>
    </lineage>
</organism>
<feature type="region of interest" description="Disordered" evidence="1">
    <location>
        <begin position="1"/>
        <end position="34"/>
    </location>
</feature>
<dbReference type="InterPro" id="IPR036953">
    <property type="entry name" value="GreA/GreB_C_sf"/>
</dbReference>
<evidence type="ECO:0000313" key="4">
    <source>
        <dbReference type="Proteomes" id="UP000067626"/>
    </source>
</evidence>
<dbReference type="FunFam" id="3.10.50.30:FF:000001">
    <property type="entry name" value="Transcription elongation factor GreA"/>
    <property type="match status" value="1"/>
</dbReference>
<feature type="domain" description="Transcription elongation factor GreA/GreB C-terminal" evidence="2">
    <location>
        <begin position="91"/>
        <end position="165"/>
    </location>
</feature>
<evidence type="ECO:0000259" key="2">
    <source>
        <dbReference type="Pfam" id="PF01272"/>
    </source>
</evidence>
<dbReference type="GO" id="GO:0006354">
    <property type="term" value="P:DNA-templated transcription elongation"/>
    <property type="evidence" value="ECO:0007669"/>
    <property type="project" value="TreeGrafter"/>
</dbReference>
<dbReference type="SUPFAM" id="SSF54534">
    <property type="entry name" value="FKBP-like"/>
    <property type="match status" value="1"/>
</dbReference>
<reference evidence="3 4" key="1">
    <citation type="submission" date="2015-07" db="EMBL/GenBank/DDBJ databases">
        <title>Genome analysis of myxobacterium Chondromyces crocatus Cm c5 reveals a high potential for natural compound synthesis and the genetic basis for the loss of fruiting body formation.</title>
        <authorList>
            <person name="Zaburannyi N."/>
            <person name="Bunk B."/>
            <person name="Maier J."/>
            <person name="Overmann J."/>
            <person name="Mueller R."/>
        </authorList>
    </citation>
    <scope>NUCLEOTIDE SEQUENCE [LARGE SCALE GENOMIC DNA]</scope>
    <source>
        <strain evidence="3 4">Cm c5</strain>
    </source>
</reference>
<dbReference type="Pfam" id="PF01272">
    <property type="entry name" value="GreA_GreB"/>
    <property type="match status" value="1"/>
</dbReference>
<dbReference type="STRING" id="52.CMC5_053200"/>
<dbReference type="PROSITE" id="PS00830">
    <property type="entry name" value="GREAB_2"/>
    <property type="match status" value="1"/>
</dbReference>
<dbReference type="InterPro" id="IPR036805">
    <property type="entry name" value="Tscrpt_elong_fac_GreA/B_N_sf"/>
</dbReference>
<dbReference type="EMBL" id="CP012159">
    <property type="protein sequence ID" value="AKT41159.1"/>
    <property type="molecule type" value="Genomic_DNA"/>
</dbReference>
<name>A0A0K1EJY4_CHOCO</name>
<protein>
    <submittedName>
        <fullName evidence="3">Gramicidin S synthase</fullName>
    </submittedName>
</protein>
<dbReference type="GO" id="GO:0070063">
    <property type="term" value="F:RNA polymerase binding"/>
    <property type="evidence" value="ECO:0007669"/>
    <property type="project" value="InterPro"/>
</dbReference>
<dbReference type="KEGG" id="ccro:CMC5_053200"/>
<gene>
    <name evidence="3" type="ORF">CMC5_053200</name>
</gene>
<dbReference type="SUPFAM" id="SSF46557">
    <property type="entry name" value="GreA transcript cleavage protein, N-terminal domain"/>
    <property type="match status" value="1"/>
</dbReference>
<dbReference type="PANTHER" id="PTHR30437">
    <property type="entry name" value="TRANSCRIPTION ELONGATION FACTOR GREA"/>
    <property type="match status" value="1"/>
</dbReference>
<dbReference type="Proteomes" id="UP000067626">
    <property type="component" value="Chromosome"/>
</dbReference>
<accession>A0A0K1EJY4</accession>
<dbReference type="OrthoDB" id="5507437at2"/>